<sequence>MMPTIFHIPLRIKISFALYTVFFGGIGIIFLLLALSIQHGMTLLMAVILCTLGWFPVCLMIFKKHLKRQMLQVGEKVETTLLEVKPFNKGTFLGWQGHIVVTQWYDPEKNLLYHFKSAIISQDPRQWSEPLEQNFSIPVYVDRSAPKSRYYVDLSCWLSQCNARRIVAND</sequence>
<comment type="caution">
    <text evidence="2">The sequence shown here is derived from an EMBL/GenBank/DDBJ whole genome shotgun (WGS) entry which is preliminary data.</text>
</comment>
<evidence type="ECO:0000313" key="2">
    <source>
        <dbReference type="EMBL" id="HIW06445.1"/>
    </source>
</evidence>
<feature type="transmembrane region" description="Helical" evidence="1">
    <location>
        <begin position="43"/>
        <end position="62"/>
    </location>
</feature>
<dbReference type="EMBL" id="DXHP01000084">
    <property type="protein sequence ID" value="HIW06445.1"/>
    <property type="molecule type" value="Genomic_DNA"/>
</dbReference>
<protein>
    <recommendedName>
        <fullName evidence="4">DUF3592 domain-containing protein</fullName>
    </recommendedName>
</protein>
<feature type="transmembrane region" description="Helical" evidence="1">
    <location>
        <begin position="16"/>
        <end position="37"/>
    </location>
</feature>
<evidence type="ECO:0008006" key="4">
    <source>
        <dbReference type="Google" id="ProtNLM"/>
    </source>
</evidence>
<dbReference type="AlphaFoldDB" id="A0A9D1Q461"/>
<keyword evidence="1" id="KW-0812">Transmembrane</keyword>
<gene>
    <name evidence="2" type="ORF">H9889_03850</name>
</gene>
<accession>A0A9D1Q461</accession>
<dbReference type="Proteomes" id="UP000823934">
    <property type="component" value="Unassembled WGS sequence"/>
</dbReference>
<evidence type="ECO:0000256" key="1">
    <source>
        <dbReference type="SAM" id="Phobius"/>
    </source>
</evidence>
<name>A0A9D1Q461_9GAMM</name>
<reference evidence="2" key="1">
    <citation type="journal article" date="2021" name="PeerJ">
        <title>Extensive microbial diversity within the chicken gut microbiome revealed by metagenomics and culture.</title>
        <authorList>
            <person name="Gilroy R."/>
            <person name="Ravi A."/>
            <person name="Getino M."/>
            <person name="Pursley I."/>
            <person name="Horton D.L."/>
            <person name="Alikhan N.F."/>
            <person name="Baker D."/>
            <person name="Gharbi K."/>
            <person name="Hall N."/>
            <person name="Watson M."/>
            <person name="Adriaenssens E.M."/>
            <person name="Foster-Nyarko E."/>
            <person name="Jarju S."/>
            <person name="Secka A."/>
            <person name="Antonio M."/>
            <person name="Oren A."/>
            <person name="Chaudhuri R.R."/>
            <person name="La Ragione R."/>
            <person name="Hildebrand F."/>
            <person name="Pallen M.J."/>
        </authorList>
    </citation>
    <scope>NUCLEOTIDE SEQUENCE</scope>
    <source>
        <strain evidence="2">CHK160-9182</strain>
    </source>
</reference>
<proteinExistence type="predicted"/>
<evidence type="ECO:0000313" key="3">
    <source>
        <dbReference type="Proteomes" id="UP000823934"/>
    </source>
</evidence>
<keyword evidence="1" id="KW-0472">Membrane</keyword>
<reference evidence="2" key="2">
    <citation type="submission" date="2021-04" db="EMBL/GenBank/DDBJ databases">
        <authorList>
            <person name="Gilroy R."/>
        </authorList>
    </citation>
    <scope>NUCLEOTIDE SEQUENCE</scope>
    <source>
        <strain evidence="2">CHK160-9182</strain>
    </source>
</reference>
<keyword evidence="1" id="KW-1133">Transmembrane helix</keyword>
<organism evidence="2 3">
    <name type="scientific">Candidatus Ignatzschineria merdigallinarum</name>
    <dbReference type="NCBI Taxonomy" id="2838621"/>
    <lineage>
        <taxon>Bacteria</taxon>
        <taxon>Pseudomonadati</taxon>
        <taxon>Pseudomonadota</taxon>
        <taxon>Gammaproteobacteria</taxon>
        <taxon>Cardiobacteriales</taxon>
        <taxon>Ignatzschineriaceae</taxon>
        <taxon>Ignatzschineria</taxon>
    </lineage>
</organism>